<dbReference type="InterPro" id="IPR001452">
    <property type="entry name" value="SH3_domain"/>
</dbReference>
<dbReference type="PROSITE" id="PS50002">
    <property type="entry name" value="SH3"/>
    <property type="match status" value="1"/>
</dbReference>
<dbReference type="GO" id="GO:0031982">
    <property type="term" value="C:vesicle"/>
    <property type="evidence" value="ECO:0007669"/>
    <property type="project" value="TreeGrafter"/>
</dbReference>
<dbReference type="GO" id="GO:0007266">
    <property type="term" value="P:Rho protein signal transduction"/>
    <property type="evidence" value="ECO:0007669"/>
    <property type="project" value="TreeGrafter"/>
</dbReference>
<evidence type="ECO:0000256" key="3">
    <source>
        <dbReference type="ARBA" id="ARBA00022443"/>
    </source>
</evidence>
<organism evidence="9 10">
    <name type="scientific">Merluccius polli</name>
    <name type="common">Benguela hake</name>
    <name type="synonym">Merluccius cadenati</name>
    <dbReference type="NCBI Taxonomy" id="89951"/>
    <lineage>
        <taxon>Eukaryota</taxon>
        <taxon>Metazoa</taxon>
        <taxon>Chordata</taxon>
        <taxon>Craniata</taxon>
        <taxon>Vertebrata</taxon>
        <taxon>Euteleostomi</taxon>
        <taxon>Actinopterygii</taxon>
        <taxon>Neopterygii</taxon>
        <taxon>Teleostei</taxon>
        <taxon>Neoteleostei</taxon>
        <taxon>Acanthomorphata</taxon>
        <taxon>Zeiogadaria</taxon>
        <taxon>Gadariae</taxon>
        <taxon>Gadiformes</taxon>
        <taxon>Gadoidei</taxon>
        <taxon>Merlucciidae</taxon>
        <taxon>Merluccius</taxon>
    </lineage>
</organism>
<feature type="compositionally biased region" description="Basic residues" evidence="7">
    <location>
        <begin position="140"/>
        <end position="152"/>
    </location>
</feature>
<evidence type="ECO:0000256" key="5">
    <source>
        <dbReference type="ARBA" id="ARBA00022553"/>
    </source>
</evidence>
<evidence type="ECO:0000256" key="7">
    <source>
        <dbReference type="SAM" id="MobiDB-lite"/>
    </source>
</evidence>
<comment type="similarity">
    <text evidence="2">Belongs to the EPS8 family.</text>
</comment>
<evidence type="ECO:0000256" key="1">
    <source>
        <dbReference type="ARBA" id="ARBA00004496"/>
    </source>
</evidence>
<dbReference type="FunFam" id="1.10.150.50:FF:000023">
    <property type="entry name" value="Epidermal growth factor receptor kinase substrate 8"/>
    <property type="match status" value="1"/>
</dbReference>
<keyword evidence="9" id="KW-0675">Receptor</keyword>
<dbReference type="PANTHER" id="PTHR12287">
    <property type="entry name" value="EPIDERMAL GROWTH FACTOR RECEPTOR KINASE SUBSTRATE EPS8-RELATED PROTEIN"/>
    <property type="match status" value="1"/>
</dbReference>
<dbReference type="GO" id="GO:0005737">
    <property type="term" value="C:cytoplasm"/>
    <property type="evidence" value="ECO:0007669"/>
    <property type="project" value="UniProtKB-SubCell"/>
</dbReference>
<evidence type="ECO:0000256" key="2">
    <source>
        <dbReference type="ARBA" id="ARBA00006197"/>
    </source>
</evidence>
<dbReference type="InterPro" id="IPR041418">
    <property type="entry name" value="SAM_3"/>
</dbReference>
<dbReference type="InterPro" id="IPR013761">
    <property type="entry name" value="SAM/pointed_sf"/>
</dbReference>
<dbReference type="GO" id="GO:0035023">
    <property type="term" value="P:regulation of Rho protein signal transduction"/>
    <property type="evidence" value="ECO:0007669"/>
    <property type="project" value="TreeGrafter"/>
</dbReference>
<dbReference type="EMBL" id="JAOPHQ010001164">
    <property type="protein sequence ID" value="KAK0151798.1"/>
    <property type="molecule type" value="Genomic_DNA"/>
</dbReference>
<feature type="compositionally biased region" description="Basic and acidic residues" evidence="7">
    <location>
        <begin position="295"/>
        <end position="310"/>
    </location>
</feature>
<dbReference type="Pfam" id="PF18016">
    <property type="entry name" value="SAM_3"/>
    <property type="match status" value="1"/>
</dbReference>
<feature type="compositionally biased region" description="Polar residues" evidence="7">
    <location>
        <begin position="314"/>
        <end position="327"/>
    </location>
</feature>
<keyword evidence="9" id="KW-0418">Kinase</keyword>
<dbReference type="GO" id="GO:0003779">
    <property type="term" value="F:actin binding"/>
    <property type="evidence" value="ECO:0007669"/>
    <property type="project" value="TreeGrafter"/>
</dbReference>
<dbReference type="InterPro" id="IPR036028">
    <property type="entry name" value="SH3-like_dom_sf"/>
</dbReference>
<dbReference type="CDD" id="cd09540">
    <property type="entry name" value="SAM_EPS8-like"/>
    <property type="match status" value="1"/>
</dbReference>
<dbReference type="Gene3D" id="2.30.30.40">
    <property type="entry name" value="SH3 Domains"/>
    <property type="match status" value="1"/>
</dbReference>
<reference evidence="9" key="1">
    <citation type="journal article" date="2023" name="Front. Mar. Sci.">
        <title>A new Merluccius polli reference genome to investigate the effects of global change in West African waters.</title>
        <authorList>
            <person name="Mateo J.L."/>
            <person name="Blanco-Fernandez C."/>
            <person name="Garcia-Vazquez E."/>
            <person name="Machado-Schiaffino G."/>
        </authorList>
    </citation>
    <scope>NUCLEOTIDE SEQUENCE</scope>
    <source>
        <strain evidence="9">C29</strain>
        <tissue evidence="9">Fin</tissue>
    </source>
</reference>
<evidence type="ECO:0000313" key="10">
    <source>
        <dbReference type="Proteomes" id="UP001174136"/>
    </source>
</evidence>
<keyword evidence="9" id="KW-0808">Transferase</keyword>
<dbReference type="InterPro" id="IPR039801">
    <property type="entry name" value="EPS8-like"/>
</dbReference>
<dbReference type="SUPFAM" id="SSF50044">
    <property type="entry name" value="SH3-domain"/>
    <property type="match status" value="1"/>
</dbReference>
<feature type="region of interest" description="Disordered" evidence="7">
    <location>
        <begin position="280"/>
        <end position="337"/>
    </location>
</feature>
<accession>A0AA47N3N1</accession>
<dbReference type="GO" id="GO:0016301">
    <property type="term" value="F:kinase activity"/>
    <property type="evidence" value="ECO:0007669"/>
    <property type="project" value="UniProtKB-KW"/>
</dbReference>
<dbReference type="PANTHER" id="PTHR12287:SF19">
    <property type="entry name" value="EPIDERMAL GROWTH FACTOR RECEPTOR KINASE SUBSTRATE 8-LIKE PROTEIN 1"/>
    <property type="match status" value="1"/>
</dbReference>
<protein>
    <submittedName>
        <fullName evidence="9">Epidermal growth factor receptor kinase substrate 8-like protein 1</fullName>
    </submittedName>
</protein>
<dbReference type="GO" id="GO:0032587">
    <property type="term" value="C:ruffle membrane"/>
    <property type="evidence" value="ECO:0007669"/>
    <property type="project" value="TreeGrafter"/>
</dbReference>
<dbReference type="Gene3D" id="1.10.150.50">
    <property type="entry name" value="Transcription Factor, Ets-1"/>
    <property type="match status" value="1"/>
</dbReference>
<dbReference type="Pfam" id="PF22975">
    <property type="entry name" value="EPS8_2nd"/>
    <property type="match status" value="1"/>
</dbReference>
<keyword evidence="4" id="KW-0963">Cytoplasm</keyword>
<evidence type="ECO:0000259" key="8">
    <source>
        <dbReference type="PROSITE" id="PS50002"/>
    </source>
</evidence>
<sequence length="624" mass="69849">MPWHLTVNCWQPNAINGERCRGISTCHRKCHCELPMPQFELAVSPLATEQTQRRWVRAEVLRGRKPSGVRVMILPGEQLPAEGLQYTMAYSLVNSGAVKPQSSSVNPHREVEILNHCFDDVECFMGRLQQTADAQGILNQRRKQKKRSKKSKKENQDEDLLTMKAFPPVEEDFVGVFQKIKYSFSLLDRLKSLIAEPDSPELLHHVFVPLDLLVKTTGGPELGASVVSPALTSGAVSLLQEHLTQEEKGLWTALGHNWTSPCSKLGVSVPSYTPVFLDGWEPGAPDDQPWEDPVEVQHRQDASRARRAMKDPASPTSERPSSGAQQSDELDGGTLPSEGNRMYKCSYDFVARNSSELSVLQGETLEVRMRWYVVAFRTIRFPSSLPQKTHFSCKNMCTSTVTPPKLKPKPHLCPDFVQVVESSKRWWKCRNRFDQIGFVPFNILEPLSALSNHPENNSVARTKSKKVPLAPINFSYAPPSSSTTSPTTWPQSSSGPPSAMPGDDGGRGFMVNDELLQRLAIGQSGSVRPLVIPRTIDTCTPVDYHSTPQEVEIWLSAKGFSQETVQCLGVLSGAQLFSLNKDELRTVLPQEGTRVYSQVMVQKALLEVPYSYVCEYYRDNWRLQ</sequence>
<feature type="domain" description="SH3" evidence="8">
    <location>
        <begin position="338"/>
        <end position="449"/>
    </location>
</feature>
<proteinExistence type="inferred from homology"/>
<dbReference type="InterPro" id="IPR055093">
    <property type="entry name" value="EPS8_2nd"/>
</dbReference>
<feature type="region of interest" description="Disordered" evidence="7">
    <location>
        <begin position="477"/>
        <end position="507"/>
    </location>
</feature>
<comment type="subcellular location">
    <subcellularLocation>
        <location evidence="1">Cytoplasm</location>
    </subcellularLocation>
</comment>
<dbReference type="Proteomes" id="UP001174136">
    <property type="component" value="Unassembled WGS sequence"/>
</dbReference>
<comment type="caution">
    <text evidence="9">The sequence shown here is derived from an EMBL/GenBank/DDBJ whole genome shotgun (WGS) entry which is preliminary data.</text>
</comment>
<dbReference type="GO" id="GO:1900029">
    <property type="term" value="P:positive regulation of ruffle assembly"/>
    <property type="evidence" value="ECO:0007669"/>
    <property type="project" value="TreeGrafter"/>
</dbReference>
<gene>
    <name evidence="9" type="primary">EPS8L1_1</name>
    <name evidence="9" type="ORF">N1851_006826</name>
</gene>
<keyword evidence="3 6" id="KW-0728">SH3 domain</keyword>
<keyword evidence="10" id="KW-1185">Reference proteome</keyword>
<evidence type="ECO:0000313" key="9">
    <source>
        <dbReference type="EMBL" id="KAK0151798.1"/>
    </source>
</evidence>
<keyword evidence="5" id="KW-0597">Phosphoprotein</keyword>
<dbReference type="AlphaFoldDB" id="A0AA47N3N1"/>
<evidence type="ECO:0000256" key="6">
    <source>
        <dbReference type="PROSITE-ProRule" id="PRU00192"/>
    </source>
</evidence>
<name>A0AA47N3N1_MERPO</name>
<evidence type="ECO:0000256" key="4">
    <source>
        <dbReference type="ARBA" id="ARBA00022490"/>
    </source>
</evidence>
<feature type="region of interest" description="Disordered" evidence="7">
    <location>
        <begin position="135"/>
        <end position="159"/>
    </location>
</feature>
<feature type="compositionally biased region" description="Low complexity" evidence="7">
    <location>
        <begin position="478"/>
        <end position="497"/>
    </location>
</feature>